<dbReference type="UniPathway" id="UPA00060"/>
<dbReference type="AlphaFoldDB" id="A0A430J457"/>
<dbReference type="GO" id="GO:0043799">
    <property type="term" value="F:glycine oxidase activity"/>
    <property type="evidence" value="ECO:0007669"/>
    <property type="project" value="UniProtKB-EC"/>
</dbReference>
<feature type="compositionally biased region" description="Basic and acidic residues" evidence="6">
    <location>
        <begin position="420"/>
        <end position="442"/>
    </location>
</feature>
<evidence type="ECO:0000256" key="6">
    <source>
        <dbReference type="SAM" id="MobiDB-lite"/>
    </source>
</evidence>
<dbReference type="PRINTS" id="PR00411">
    <property type="entry name" value="PNDRDTASEI"/>
</dbReference>
<evidence type="ECO:0000256" key="5">
    <source>
        <dbReference type="ARBA" id="ARBA00050018"/>
    </source>
</evidence>
<dbReference type="InterPro" id="IPR006076">
    <property type="entry name" value="FAD-dep_OxRdtase"/>
</dbReference>
<feature type="region of interest" description="Disordered" evidence="6">
    <location>
        <begin position="383"/>
        <end position="442"/>
    </location>
</feature>
<name>A0A430J457_9BACL</name>
<proteinExistence type="predicted"/>
<dbReference type="EMBL" id="RXHU01000133">
    <property type="protein sequence ID" value="RTE01754.1"/>
    <property type="molecule type" value="Genomic_DNA"/>
</dbReference>
<comment type="catalytic activity">
    <reaction evidence="4">
        <text>glycine + O2 + H2O = glyoxylate + H2O2 + NH4(+)</text>
        <dbReference type="Rhea" id="RHEA:11532"/>
        <dbReference type="ChEBI" id="CHEBI:15377"/>
        <dbReference type="ChEBI" id="CHEBI:15379"/>
        <dbReference type="ChEBI" id="CHEBI:16240"/>
        <dbReference type="ChEBI" id="CHEBI:28938"/>
        <dbReference type="ChEBI" id="CHEBI:36655"/>
        <dbReference type="ChEBI" id="CHEBI:57305"/>
        <dbReference type="EC" id="1.4.3.19"/>
    </reaction>
</comment>
<evidence type="ECO:0000313" key="9">
    <source>
        <dbReference type="Proteomes" id="UP000276128"/>
    </source>
</evidence>
<evidence type="ECO:0000313" key="8">
    <source>
        <dbReference type="EMBL" id="RTE01754.1"/>
    </source>
</evidence>
<evidence type="ECO:0000256" key="3">
    <source>
        <dbReference type="ARBA" id="ARBA00023002"/>
    </source>
</evidence>
<comment type="pathway">
    <text evidence="1">Cofactor biosynthesis; thiamine diphosphate biosynthesis.</text>
</comment>
<dbReference type="Gene3D" id="3.50.50.60">
    <property type="entry name" value="FAD/NAD(P)-binding domain"/>
    <property type="match status" value="1"/>
</dbReference>
<comment type="caution">
    <text evidence="8">The sequence shown here is derived from an EMBL/GenBank/DDBJ whole genome shotgun (WGS) entry which is preliminary data.</text>
</comment>
<dbReference type="NCBIfam" id="TIGR02352">
    <property type="entry name" value="thiamin_ThiO"/>
    <property type="match status" value="1"/>
</dbReference>
<dbReference type="Gene3D" id="3.30.9.10">
    <property type="entry name" value="D-Amino Acid Oxidase, subunit A, domain 2"/>
    <property type="match status" value="1"/>
</dbReference>
<dbReference type="GO" id="GO:0009228">
    <property type="term" value="P:thiamine biosynthetic process"/>
    <property type="evidence" value="ECO:0007669"/>
    <property type="project" value="UniProtKB-KW"/>
</dbReference>
<feature type="domain" description="FAD dependent oxidoreductase" evidence="7">
    <location>
        <begin position="7"/>
        <end position="352"/>
    </location>
</feature>
<dbReference type="SUPFAM" id="SSF54373">
    <property type="entry name" value="FAD-linked reductases, C-terminal domain"/>
    <property type="match status" value="1"/>
</dbReference>
<dbReference type="GO" id="GO:0005737">
    <property type="term" value="C:cytoplasm"/>
    <property type="evidence" value="ECO:0007669"/>
    <property type="project" value="TreeGrafter"/>
</dbReference>
<dbReference type="PANTHER" id="PTHR13847:SF289">
    <property type="entry name" value="GLYCINE OXIDASE"/>
    <property type="match status" value="1"/>
</dbReference>
<reference evidence="8 9" key="1">
    <citation type="submission" date="2018-12" db="EMBL/GenBank/DDBJ databases">
        <title>Bacillus ochoae sp. nov., Paenibacillus whitsoniae sp. nov., Paenibacillus spiritus sp. nov. Isolated from the Mars Exploration Rover during spacecraft assembly.</title>
        <authorList>
            <person name="Seuylemezian A."/>
            <person name="Vaishampayan P."/>
        </authorList>
    </citation>
    <scope>NUCLEOTIDE SEQUENCE [LARGE SCALE GENOMIC DNA]</scope>
    <source>
        <strain evidence="8 9">MER 54</strain>
    </source>
</reference>
<dbReference type="Proteomes" id="UP000276128">
    <property type="component" value="Unassembled WGS sequence"/>
</dbReference>
<dbReference type="InterPro" id="IPR012727">
    <property type="entry name" value="Gly_oxidase_ThiO"/>
</dbReference>
<evidence type="ECO:0000259" key="7">
    <source>
        <dbReference type="Pfam" id="PF01266"/>
    </source>
</evidence>
<dbReference type="EC" id="1.4.3.19" evidence="5"/>
<organism evidence="8 9">
    <name type="scientific">Paenibacillus whitsoniae</name>
    <dbReference type="NCBI Taxonomy" id="2496558"/>
    <lineage>
        <taxon>Bacteria</taxon>
        <taxon>Bacillati</taxon>
        <taxon>Bacillota</taxon>
        <taxon>Bacilli</taxon>
        <taxon>Bacillales</taxon>
        <taxon>Paenibacillaceae</taxon>
        <taxon>Paenibacillus</taxon>
    </lineage>
</organism>
<evidence type="ECO:0000256" key="2">
    <source>
        <dbReference type="ARBA" id="ARBA00022977"/>
    </source>
</evidence>
<dbReference type="GO" id="GO:0050660">
    <property type="term" value="F:flavin adenine dinucleotide binding"/>
    <property type="evidence" value="ECO:0007669"/>
    <property type="project" value="InterPro"/>
</dbReference>
<dbReference type="RefSeq" id="WP_126145019.1">
    <property type="nucleotide sequence ID" value="NZ_RXHU01000133.1"/>
</dbReference>
<dbReference type="Pfam" id="PF01266">
    <property type="entry name" value="DAO"/>
    <property type="match status" value="1"/>
</dbReference>
<dbReference type="InterPro" id="IPR036188">
    <property type="entry name" value="FAD/NAD-bd_sf"/>
</dbReference>
<keyword evidence="2" id="KW-0784">Thiamine biosynthesis</keyword>
<dbReference type="PANTHER" id="PTHR13847">
    <property type="entry name" value="SARCOSINE DEHYDROGENASE-RELATED"/>
    <property type="match status" value="1"/>
</dbReference>
<dbReference type="SUPFAM" id="SSF51905">
    <property type="entry name" value="FAD/NAD(P)-binding domain"/>
    <property type="match status" value="1"/>
</dbReference>
<keyword evidence="3 8" id="KW-0560">Oxidoreductase</keyword>
<evidence type="ECO:0000256" key="1">
    <source>
        <dbReference type="ARBA" id="ARBA00004948"/>
    </source>
</evidence>
<sequence length="442" mass="46468">MGSKITDVLIVGGGVIGASIAYYLAKKGAAVTLLDRGRLGTEASSAAAGMLGAQSEMEDDGALFQWARRSRSMFPALSEELKDLTGVDIGLVREGLLNVALSDVQEAELRARALWQRAAGERAEWLDASAACELEPALSSRVRGALYLPDDGQVEAPKLAAAFAQAAITLGANVREFAPVSALLAEGGRITGVMTPEGPLYSSQVVVAAGTWSGQLLQGIGAELPMYPVKGECFSVLTPKPLLRKTLFTPGCYVVPKAGGRVLVGATVKPYSYDRKVSLAGLQLLMARAQELMPELAGAEWERAWSGLRPQSGDGLPYIGAVPQLAGLYTACGHYRNGILLSPLTGQMMANLIAEGAAVDDEEEEEEQLVWLFAGEGFAEETGGAAQSQSGWRAAEAGSAPEENGLSADEQAMLDAFAPDVREGSKRASLNKRVEKTGEPAL</sequence>
<dbReference type="GO" id="GO:0009229">
    <property type="term" value="P:thiamine diphosphate biosynthetic process"/>
    <property type="evidence" value="ECO:0007669"/>
    <property type="project" value="UniProtKB-UniPathway"/>
</dbReference>
<protein>
    <recommendedName>
        <fullName evidence="5">glycine oxidase</fullName>
        <ecNumber evidence="5">1.4.3.19</ecNumber>
    </recommendedName>
</protein>
<accession>A0A430J457</accession>
<gene>
    <name evidence="8" type="primary">thiO</name>
    <name evidence="8" type="ORF">EJQ19_30710</name>
</gene>
<evidence type="ECO:0000256" key="4">
    <source>
        <dbReference type="ARBA" id="ARBA00049872"/>
    </source>
</evidence>
<keyword evidence="9" id="KW-1185">Reference proteome</keyword>
<dbReference type="OrthoDB" id="9794226at2"/>